<keyword evidence="2" id="KW-1185">Reference proteome</keyword>
<dbReference type="Proteomes" id="UP001501844">
    <property type="component" value="Unassembled WGS sequence"/>
</dbReference>
<reference evidence="2" key="1">
    <citation type="journal article" date="2019" name="Int. J. Syst. Evol. Microbiol.">
        <title>The Global Catalogue of Microorganisms (GCM) 10K type strain sequencing project: providing services to taxonomists for standard genome sequencing and annotation.</title>
        <authorList>
            <consortium name="The Broad Institute Genomics Platform"/>
            <consortium name="The Broad Institute Genome Sequencing Center for Infectious Disease"/>
            <person name="Wu L."/>
            <person name="Ma J."/>
        </authorList>
    </citation>
    <scope>NUCLEOTIDE SEQUENCE [LARGE SCALE GENOMIC DNA]</scope>
    <source>
        <strain evidence="2">JCM 17917</strain>
    </source>
</reference>
<comment type="caution">
    <text evidence="1">The sequence shown here is derived from an EMBL/GenBank/DDBJ whole genome shotgun (WGS) entry which is preliminary data.</text>
</comment>
<evidence type="ECO:0000313" key="1">
    <source>
        <dbReference type="EMBL" id="GAA4302312.1"/>
    </source>
</evidence>
<evidence type="ECO:0000313" key="2">
    <source>
        <dbReference type="Proteomes" id="UP001501844"/>
    </source>
</evidence>
<evidence type="ECO:0008006" key="3">
    <source>
        <dbReference type="Google" id="ProtNLM"/>
    </source>
</evidence>
<dbReference type="EMBL" id="BAABGX010000001">
    <property type="protein sequence ID" value="GAA4302312.1"/>
    <property type="molecule type" value="Genomic_DNA"/>
</dbReference>
<name>A0ABP8FFA1_9BACT</name>
<proteinExistence type="predicted"/>
<organism evidence="1 2">
    <name type="scientific">Nibribacter koreensis</name>
    <dbReference type="NCBI Taxonomy" id="1084519"/>
    <lineage>
        <taxon>Bacteria</taxon>
        <taxon>Pseudomonadati</taxon>
        <taxon>Bacteroidota</taxon>
        <taxon>Cytophagia</taxon>
        <taxon>Cytophagales</taxon>
        <taxon>Hymenobacteraceae</taxon>
        <taxon>Nibribacter</taxon>
    </lineage>
</organism>
<dbReference type="Gene3D" id="2.50.20.10">
    <property type="entry name" value="Lipoprotein localisation LolA/LolB/LppX"/>
    <property type="match status" value="1"/>
</dbReference>
<protein>
    <recommendedName>
        <fullName evidence="3">Outer membrane lipoprotein-sorting protein</fullName>
    </recommendedName>
</protein>
<gene>
    <name evidence="1" type="ORF">GCM10023183_14060</name>
</gene>
<sequence>MLLNLLLPFFMSLTQPFTPGFSEAPALTGQEVIAKMHKEYAGKFDPYFTFDQTAIFYNAAGEVTKKEVWHEAIAFPGKLVIKFNEFEAGNGVLFKEDSQFVFKNNALQNQMRRVHDVLVLGFDVYHQPADRTVAQMQEAGFDLSKVFKTTWQGKKVYVVGVTSLDQKASHFIIDEQKLWLLKTVRQTGENQTAVELKGYQKLKGNWIATDLTFSANGKTTLHELYYNMKFPKSLPTEMFTVEGFKNARW</sequence>
<accession>A0ABP8FFA1</accession>